<proteinExistence type="predicted"/>
<feature type="compositionally biased region" description="Basic and acidic residues" evidence="1">
    <location>
        <begin position="120"/>
        <end position="131"/>
    </location>
</feature>
<evidence type="ECO:0000313" key="3">
    <source>
        <dbReference type="Proteomes" id="UP000007264"/>
    </source>
</evidence>
<sequence>MPARMGKRALKRADASLKEDSSAADGSGDDVEAGVVHTLLPEPGLQSPDAAASSDAGQRGKDSSWPYSPPSLRNKDAWQGPPSPHSDNSDPWGTDEELRQWAPAMQEDSMRSPTPSSRAGSREIEAVHRQQ</sequence>
<dbReference type="EMBL" id="AGSI01000004">
    <property type="protein sequence ID" value="EIE25262.1"/>
    <property type="molecule type" value="Genomic_DNA"/>
</dbReference>
<dbReference type="RefSeq" id="XP_005649806.1">
    <property type="nucleotide sequence ID" value="XM_005649749.1"/>
</dbReference>
<gene>
    <name evidence="2" type="ORF">COCSUDRAFT_61492</name>
</gene>
<reference evidence="2 3" key="1">
    <citation type="journal article" date="2012" name="Genome Biol.">
        <title>The genome of the polar eukaryotic microalga coccomyxa subellipsoidea reveals traits of cold adaptation.</title>
        <authorList>
            <person name="Blanc G."/>
            <person name="Agarkova I."/>
            <person name="Grimwood J."/>
            <person name="Kuo A."/>
            <person name="Brueggeman A."/>
            <person name="Dunigan D."/>
            <person name="Gurnon J."/>
            <person name="Ladunga I."/>
            <person name="Lindquist E."/>
            <person name="Lucas S."/>
            <person name="Pangilinan J."/>
            <person name="Proschold T."/>
            <person name="Salamov A."/>
            <person name="Schmutz J."/>
            <person name="Weeks D."/>
            <person name="Yamada T."/>
            <person name="Claverie J.M."/>
            <person name="Grigoriev I."/>
            <person name="Van Etten J."/>
            <person name="Lomsadze A."/>
            <person name="Borodovsky M."/>
        </authorList>
    </citation>
    <scope>NUCLEOTIDE SEQUENCE [LARGE SCALE GENOMIC DNA]</scope>
    <source>
        <strain evidence="2 3">C-169</strain>
    </source>
</reference>
<evidence type="ECO:0000313" key="2">
    <source>
        <dbReference type="EMBL" id="EIE25262.1"/>
    </source>
</evidence>
<accession>I0Z3P3</accession>
<dbReference type="GeneID" id="17043264"/>
<comment type="caution">
    <text evidence="2">The sequence shown here is derived from an EMBL/GenBank/DDBJ whole genome shotgun (WGS) entry which is preliminary data.</text>
</comment>
<dbReference type="KEGG" id="csl:COCSUDRAFT_61492"/>
<name>I0Z3P3_COCSC</name>
<keyword evidence="3" id="KW-1185">Reference proteome</keyword>
<dbReference type="AlphaFoldDB" id="I0Z3P3"/>
<evidence type="ECO:0000256" key="1">
    <source>
        <dbReference type="SAM" id="MobiDB-lite"/>
    </source>
</evidence>
<feature type="compositionally biased region" description="Basic residues" evidence="1">
    <location>
        <begin position="1"/>
        <end position="10"/>
    </location>
</feature>
<protein>
    <submittedName>
        <fullName evidence="2">Uncharacterized protein</fullName>
    </submittedName>
</protein>
<organism evidence="2 3">
    <name type="scientific">Coccomyxa subellipsoidea (strain C-169)</name>
    <name type="common">Green microalga</name>
    <dbReference type="NCBI Taxonomy" id="574566"/>
    <lineage>
        <taxon>Eukaryota</taxon>
        <taxon>Viridiplantae</taxon>
        <taxon>Chlorophyta</taxon>
        <taxon>core chlorophytes</taxon>
        <taxon>Trebouxiophyceae</taxon>
        <taxon>Trebouxiophyceae incertae sedis</taxon>
        <taxon>Coccomyxaceae</taxon>
        <taxon>Coccomyxa</taxon>
        <taxon>Coccomyxa subellipsoidea</taxon>
    </lineage>
</organism>
<feature type="region of interest" description="Disordered" evidence="1">
    <location>
        <begin position="1"/>
        <end position="131"/>
    </location>
</feature>
<dbReference type="Proteomes" id="UP000007264">
    <property type="component" value="Unassembled WGS sequence"/>
</dbReference>
<feature type="compositionally biased region" description="Basic and acidic residues" evidence="1">
    <location>
        <begin position="11"/>
        <end position="21"/>
    </location>
</feature>